<evidence type="ECO:0000313" key="8">
    <source>
        <dbReference type="Proteomes" id="UP000095349"/>
    </source>
</evidence>
<dbReference type="InterPro" id="IPR013324">
    <property type="entry name" value="RNA_pol_sigma_r3/r4-like"/>
</dbReference>
<dbReference type="InterPro" id="IPR052704">
    <property type="entry name" value="ECF_Sigma-70_Domain"/>
</dbReference>
<dbReference type="GO" id="GO:0016987">
    <property type="term" value="F:sigma factor activity"/>
    <property type="evidence" value="ECO:0007669"/>
    <property type="project" value="UniProtKB-KW"/>
</dbReference>
<evidence type="ECO:0000256" key="4">
    <source>
        <dbReference type="ARBA" id="ARBA00023163"/>
    </source>
</evidence>
<dbReference type="AlphaFoldDB" id="A0A1D8G3I6"/>
<dbReference type="Pfam" id="PF08281">
    <property type="entry name" value="Sigma70_r4_2"/>
    <property type="match status" value="1"/>
</dbReference>
<dbReference type="InterPro" id="IPR036388">
    <property type="entry name" value="WH-like_DNA-bd_sf"/>
</dbReference>
<dbReference type="RefSeq" id="WP_069977262.1">
    <property type="nucleotide sequence ID" value="NZ_CP017316.1"/>
</dbReference>
<dbReference type="PANTHER" id="PTHR30173">
    <property type="entry name" value="SIGMA 19 FACTOR"/>
    <property type="match status" value="1"/>
</dbReference>
<dbReference type="Gene3D" id="1.10.10.10">
    <property type="entry name" value="Winged helix-like DNA-binding domain superfamily/Winged helix DNA-binding domain"/>
    <property type="match status" value="1"/>
</dbReference>
<dbReference type="STRING" id="285473.A4G23_02882"/>
<evidence type="ECO:0000256" key="2">
    <source>
        <dbReference type="ARBA" id="ARBA00023015"/>
    </source>
</evidence>
<sequence length="312" mass="32736">MGGSMVLARRFEEHRPRLRAVAYRLLGSLGEAAEAVEEARLRLERPGAGADADPGPEAGAVRNADRALTAAVARVCLDRLRSRGAARREEAPYGEDGRVRLPDPVVGRVPGPGPGPDYEQRALLSDGCDLPFMTALDTLGPAERVALVLCDLCAVPSDEVAEVLGRTEASARQLADRARHRVRAAAPAPDGDPEHRREVVAAFLAAAGEGDLDALLAVLDPDVVARSDGGTLRPSLLRRGATTVAAQAVIFARLAEAAHLVLVNGAPGVMAVADGRVISVMSFTVRGGRVTALDVLTDPDRLTRLGLTALLD</sequence>
<evidence type="ECO:0000259" key="6">
    <source>
        <dbReference type="Pfam" id="PF08281"/>
    </source>
</evidence>
<evidence type="ECO:0000256" key="1">
    <source>
        <dbReference type="ARBA" id="ARBA00010641"/>
    </source>
</evidence>
<dbReference type="GO" id="GO:0003677">
    <property type="term" value="F:DNA binding"/>
    <property type="evidence" value="ECO:0007669"/>
    <property type="project" value="InterPro"/>
</dbReference>
<evidence type="ECO:0000256" key="5">
    <source>
        <dbReference type="SAM" id="MobiDB-lite"/>
    </source>
</evidence>
<dbReference type="GO" id="GO:0006352">
    <property type="term" value="P:DNA-templated transcription initiation"/>
    <property type="evidence" value="ECO:0007669"/>
    <property type="project" value="InterPro"/>
</dbReference>
<feature type="compositionally biased region" description="Basic and acidic residues" evidence="5">
    <location>
        <begin position="86"/>
        <end position="101"/>
    </location>
</feature>
<dbReference type="KEGG" id="srn:A4G23_02882"/>
<dbReference type="SUPFAM" id="SSF54427">
    <property type="entry name" value="NTF2-like"/>
    <property type="match status" value="1"/>
</dbReference>
<dbReference type="PATRIC" id="fig|285473.5.peg.3011"/>
<dbReference type="SUPFAM" id="SSF88946">
    <property type="entry name" value="Sigma2 domain of RNA polymerase sigma factors"/>
    <property type="match status" value="1"/>
</dbReference>
<dbReference type="InterPro" id="IPR032710">
    <property type="entry name" value="NTF2-like_dom_sf"/>
</dbReference>
<gene>
    <name evidence="7" type="primary">sigJ_3</name>
    <name evidence="7" type="ORF">A4G23_02882</name>
</gene>
<accession>A0A1D8G3I6</accession>
<keyword evidence="8" id="KW-1185">Reference proteome</keyword>
<evidence type="ECO:0000256" key="3">
    <source>
        <dbReference type="ARBA" id="ARBA00023082"/>
    </source>
</evidence>
<keyword evidence="4" id="KW-0804">Transcription</keyword>
<feature type="domain" description="RNA polymerase sigma factor 70 region 4 type 2" evidence="6">
    <location>
        <begin position="132"/>
        <end position="179"/>
    </location>
</feature>
<dbReference type="SUPFAM" id="SSF88659">
    <property type="entry name" value="Sigma3 and sigma4 domains of RNA polymerase sigma factors"/>
    <property type="match status" value="1"/>
</dbReference>
<dbReference type="PANTHER" id="PTHR30173:SF43">
    <property type="entry name" value="ECF RNA POLYMERASE SIGMA FACTOR SIGI-RELATED"/>
    <property type="match status" value="1"/>
</dbReference>
<dbReference type="Proteomes" id="UP000095349">
    <property type="component" value="Chromosome"/>
</dbReference>
<protein>
    <submittedName>
        <fullName evidence="7">ECF RNA polymerase sigma factor SigJ</fullName>
    </submittedName>
</protein>
<dbReference type="EMBL" id="CP017316">
    <property type="protein sequence ID" value="AOT60019.1"/>
    <property type="molecule type" value="Genomic_DNA"/>
</dbReference>
<dbReference type="InterPro" id="IPR013249">
    <property type="entry name" value="RNA_pol_sigma70_r4_t2"/>
</dbReference>
<dbReference type="InterPro" id="IPR013325">
    <property type="entry name" value="RNA_pol_sigma_r2"/>
</dbReference>
<keyword evidence="2" id="KW-0805">Transcription regulation</keyword>
<dbReference type="OrthoDB" id="3211555at2"/>
<keyword evidence="3" id="KW-0731">Sigma factor</keyword>
<proteinExistence type="inferred from homology"/>
<comment type="similarity">
    <text evidence="1">Belongs to the sigma-70 factor family. ECF subfamily.</text>
</comment>
<evidence type="ECO:0000313" key="7">
    <source>
        <dbReference type="EMBL" id="AOT60019.1"/>
    </source>
</evidence>
<organism evidence="7 8">
    <name type="scientific">Streptomyces rubrolavendulae</name>
    <dbReference type="NCBI Taxonomy" id="285473"/>
    <lineage>
        <taxon>Bacteria</taxon>
        <taxon>Bacillati</taxon>
        <taxon>Actinomycetota</taxon>
        <taxon>Actinomycetes</taxon>
        <taxon>Kitasatosporales</taxon>
        <taxon>Streptomycetaceae</taxon>
        <taxon>Streptomyces</taxon>
    </lineage>
</organism>
<name>A0A1D8G3I6_9ACTN</name>
<feature type="region of interest" description="Disordered" evidence="5">
    <location>
        <begin position="86"/>
        <end position="105"/>
    </location>
</feature>
<reference evidence="7 8" key="1">
    <citation type="submission" date="2016-09" db="EMBL/GenBank/DDBJ databases">
        <title>Streptomyces rubrolavendulae MJM4426 Genome sequencing and assembly.</title>
        <authorList>
            <person name="Kim J.-G."/>
        </authorList>
    </citation>
    <scope>NUCLEOTIDE SEQUENCE [LARGE SCALE GENOMIC DNA]</scope>
    <source>
        <strain evidence="7 8">MJM4426</strain>
    </source>
</reference>
<dbReference type="Gene3D" id="3.10.450.50">
    <property type="match status" value="1"/>
</dbReference>